<accession>A0A8J6TJU9</accession>
<dbReference type="PANTHER" id="PTHR10434:SF11">
    <property type="entry name" value="1-ACYL-SN-GLYCEROL-3-PHOSPHATE ACYLTRANSFERASE"/>
    <property type="match status" value="1"/>
</dbReference>
<evidence type="ECO:0000259" key="3">
    <source>
        <dbReference type="SMART" id="SM00563"/>
    </source>
</evidence>
<dbReference type="GO" id="GO:0006654">
    <property type="term" value="P:phosphatidic acid biosynthetic process"/>
    <property type="evidence" value="ECO:0007669"/>
    <property type="project" value="TreeGrafter"/>
</dbReference>
<dbReference type="AlphaFoldDB" id="A0A8J6TJU9"/>
<dbReference type="Pfam" id="PF01553">
    <property type="entry name" value="Acyltransferase"/>
    <property type="match status" value="1"/>
</dbReference>
<dbReference type="InterPro" id="IPR002123">
    <property type="entry name" value="Plipid/glycerol_acylTrfase"/>
</dbReference>
<keyword evidence="1" id="KW-0808">Transferase</keyword>
<dbReference type="PANTHER" id="PTHR10434">
    <property type="entry name" value="1-ACYL-SN-GLYCEROL-3-PHOSPHATE ACYLTRANSFERASE"/>
    <property type="match status" value="1"/>
</dbReference>
<evidence type="ECO:0000313" key="4">
    <source>
        <dbReference type="EMBL" id="MBC8335937.1"/>
    </source>
</evidence>
<dbReference type="CDD" id="cd07989">
    <property type="entry name" value="LPLAT_AGPAT-like"/>
    <property type="match status" value="1"/>
</dbReference>
<dbReference type="EMBL" id="JACNJN010000130">
    <property type="protein sequence ID" value="MBC8335937.1"/>
    <property type="molecule type" value="Genomic_DNA"/>
</dbReference>
<feature type="domain" description="Phospholipid/glycerol acyltransferase" evidence="3">
    <location>
        <begin position="26"/>
        <end position="139"/>
    </location>
</feature>
<proteinExistence type="predicted"/>
<evidence type="ECO:0000313" key="5">
    <source>
        <dbReference type="Proteomes" id="UP000614469"/>
    </source>
</evidence>
<sequence length="213" mass="24408">MIEIGTAIICRIDKADLDKVSRTGPLILFANHINSLEVPLIFSHLQPRPITAMAKAESWDNPLFYWLFNVWKLIPVRRGEADMTAIRKSLSMLKEGYIFGISPEGTRSRGGQLNRALPGIVPIALRSKAPLQPVAHWGGEAFPENIKRLRRTDFHIRVGKPFFLESQGERVTSEVRQKMVDEMMYQMAKLLPESYRGYYADLEKATEKYLRFT</sequence>
<organism evidence="4 5">
    <name type="scientific">Candidatus Desulfolinea nitratireducens</name>
    <dbReference type="NCBI Taxonomy" id="2841698"/>
    <lineage>
        <taxon>Bacteria</taxon>
        <taxon>Bacillati</taxon>
        <taxon>Chloroflexota</taxon>
        <taxon>Anaerolineae</taxon>
        <taxon>Anaerolineales</taxon>
        <taxon>Anaerolineales incertae sedis</taxon>
        <taxon>Candidatus Desulfolinea</taxon>
    </lineage>
</organism>
<reference evidence="4 5" key="1">
    <citation type="submission" date="2020-08" db="EMBL/GenBank/DDBJ databases">
        <title>Bridging the membrane lipid divide: bacteria of the FCB group superphylum have the potential to synthesize archaeal ether lipids.</title>
        <authorList>
            <person name="Villanueva L."/>
            <person name="Von Meijenfeldt F.A.B."/>
            <person name="Westbye A.B."/>
            <person name="Yadav S."/>
            <person name="Hopmans E.C."/>
            <person name="Dutilh B.E."/>
            <person name="Sinninghe Damste J.S."/>
        </authorList>
    </citation>
    <scope>NUCLEOTIDE SEQUENCE [LARGE SCALE GENOMIC DNA]</scope>
    <source>
        <strain evidence="4">NIOZ-UU36</strain>
    </source>
</reference>
<keyword evidence="2 4" id="KW-0012">Acyltransferase</keyword>
<name>A0A8J6TJU9_9CHLR</name>
<dbReference type="GO" id="GO:0003841">
    <property type="term" value="F:1-acylglycerol-3-phosphate O-acyltransferase activity"/>
    <property type="evidence" value="ECO:0007669"/>
    <property type="project" value="TreeGrafter"/>
</dbReference>
<evidence type="ECO:0000256" key="2">
    <source>
        <dbReference type="ARBA" id="ARBA00023315"/>
    </source>
</evidence>
<gene>
    <name evidence="4" type="ORF">H8E29_11775</name>
</gene>
<dbReference type="SUPFAM" id="SSF69593">
    <property type="entry name" value="Glycerol-3-phosphate (1)-acyltransferase"/>
    <property type="match status" value="1"/>
</dbReference>
<protein>
    <submittedName>
        <fullName evidence="4">1-acyl-sn-glycerol-3-phosphate acyltransferase</fullName>
    </submittedName>
</protein>
<comment type="caution">
    <text evidence="4">The sequence shown here is derived from an EMBL/GenBank/DDBJ whole genome shotgun (WGS) entry which is preliminary data.</text>
</comment>
<dbReference type="Proteomes" id="UP000614469">
    <property type="component" value="Unassembled WGS sequence"/>
</dbReference>
<evidence type="ECO:0000256" key="1">
    <source>
        <dbReference type="ARBA" id="ARBA00022679"/>
    </source>
</evidence>
<dbReference type="SMART" id="SM00563">
    <property type="entry name" value="PlsC"/>
    <property type="match status" value="1"/>
</dbReference>